<evidence type="ECO:0008006" key="4">
    <source>
        <dbReference type="Google" id="ProtNLM"/>
    </source>
</evidence>
<feature type="region of interest" description="Disordered" evidence="1">
    <location>
        <begin position="456"/>
        <end position="495"/>
    </location>
</feature>
<feature type="compositionally biased region" description="Pro residues" evidence="1">
    <location>
        <begin position="465"/>
        <end position="477"/>
    </location>
</feature>
<dbReference type="AlphaFoldDB" id="A0A2H3CJN6"/>
<dbReference type="Proteomes" id="UP000217790">
    <property type="component" value="Unassembled WGS sequence"/>
</dbReference>
<keyword evidence="3" id="KW-1185">Reference proteome</keyword>
<dbReference type="InParanoid" id="A0A2H3CJN6"/>
<accession>A0A2H3CJN6</accession>
<dbReference type="EMBL" id="KZ293708">
    <property type="protein sequence ID" value="PBK83245.1"/>
    <property type="molecule type" value="Genomic_DNA"/>
</dbReference>
<dbReference type="OrthoDB" id="3069970at2759"/>
<organism evidence="2 3">
    <name type="scientific">Armillaria gallica</name>
    <name type="common">Bulbous honey fungus</name>
    <name type="synonym">Armillaria bulbosa</name>
    <dbReference type="NCBI Taxonomy" id="47427"/>
    <lineage>
        <taxon>Eukaryota</taxon>
        <taxon>Fungi</taxon>
        <taxon>Dikarya</taxon>
        <taxon>Basidiomycota</taxon>
        <taxon>Agaricomycotina</taxon>
        <taxon>Agaricomycetes</taxon>
        <taxon>Agaricomycetidae</taxon>
        <taxon>Agaricales</taxon>
        <taxon>Marasmiineae</taxon>
        <taxon>Physalacriaceae</taxon>
        <taxon>Armillaria</taxon>
    </lineage>
</organism>
<dbReference type="STRING" id="47427.A0A2H3CJN6"/>
<evidence type="ECO:0000313" key="2">
    <source>
        <dbReference type="EMBL" id="PBK83245.1"/>
    </source>
</evidence>
<feature type="compositionally biased region" description="Pro residues" evidence="1">
    <location>
        <begin position="484"/>
        <end position="495"/>
    </location>
</feature>
<evidence type="ECO:0000313" key="3">
    <source>
        <dbReference type="Proteomes" id="UP000217790"/>
    </source>
</evidence>
<evidence type="ECO:0000256" key="1">
    <source>
        <dbReference type="SAM" id="MobiDB-lite"/>
    </source>
</evidence>
<proteinExistence type="predicted"/>
<name>A0A2H3CJN6_ARMGA</name>
<reference evidence="3" key="1">
    <citation type="journal article" date="2017" name="Nat. Ecol. Evol.">
        <title>Genome expansion and lineage-specific genetic innovations in the forest pathogenic fungi Armillaria.</title>
        <authorList>
            <person name="Sipos G."/>
            <person name="Prasanna A.N."/>
            <person name="Walter M.C."/>
            <person name="O'Connor E."/>
            <person name="Balint B."/>
            <person name="Krizsan K."/>
            <person name="Kiss B."/>
            <person name="Hess J."/>
            <person name="Varga T."/>
            <person name="Slot J."/>
            <person name="Riley R."/>
            <person name="Boka B."/>
            <person name="Rigling D."/>
            <person name="Barry K."/>
            <person name="Lee J."/>
            <person name="Mihaltcheva S."/>
            <person name="LaButti K."/>
            <person name="Lipzen A."/>
            <person name="Waldron R."/>
            <person name="Moloney N.M."/>
            <person name="Sperisen C."/>
            <person name="Kredics L."/>
            <person name="Vagvoelgyi C."/>
            <person name="Patrignani A."/>
            <person name="Fitzpatrick D."/>
            <person name="Nagy I."/>
            <person name="Doyle S."/>
            <person name="Anderson J.B."/>
            <person name="Grigoriev I.V."/>
            <person name="Gueldener U."/>
            <person name="Muensterkoetter M."/>
            <person name="Nagy L.G."/>
        </authorList>
    </citation>
    <scope>NUCLEOTIDE SEQUENCE [LARGE SCALE GENOMIC DNA]</scope>
    <source>
        <strain evidence="3">Ar21-2</strain>
    </source>
</reference>
<protein>
    <recommendedName>
        <fullName evidence="4">Retrotransposon gag domain-containing protein</fullName>
    </recommendedName>
</protein>
<sequence>MLTTLKTILVAAFFGVGTALFAVAVVLAALHHHRLHPRPHNQYYPQPVINHVLPRQPPPVHFYPPLPVPSRRALMVNEHPRFVNRRDEEDFLGEMEVSIQKGSNGEPTRARHPVVQLSAHNDPSLAGSTGHTPIQHNLLLPLMQQTWQEQPANGSPGDSPTGSAFRLDILWDNINLPYTAFFPRRGNPYRARTPDPDYPIIHWDQPIQITEQPPTPPILTRESMPEFQQPEEIPGYDPATFLSQYDRDRRAAGQVRFAAFRKVNEEAGRITPEGTTYYSSRNASTEPRLQRSPTLPRLITLITMPRALYLLLTGKLTEIPKILFCAPLLNLFNHFLKELVEDPNWAITPAGMDYTHYGYEYILKEEARHFACVAYNMIHQEQPIEVPTHYQQLQADLSLVATNPEPMRDSPLVLPQRAMMPTYTYVVPSYAYPWRYGPPGSQGPSRLFAMAGIDDEGTLNQPQLPSGPPRPPAPPVGPMRWAPPRYPPPPGPPDPPAPWILAADNQGPWAALKPNMVKKPDGFSGDLNVITRFFSQCDMYFSVFNQYFQYHPHKVIFCTSHFTKDTQVWWELCARELGRNVNGDQVYPAYKQFIEEVRWRFWKDANTEIKLAQWERLRQSNLPDGDLFFQQFESLVFKASVLGVNQMMVAQVKKACQSTSKDIIYRSDGDVLTTYQE</sequence>
<gene>
    <name evidence="2" type="ORF">ARMGADRAFT_1089599</name>
</gene>